<dbReference type="Proteomes" id="UP000251577">
    <property type="component" value="Unassembled WGS sequence"/>
</dbReference>
<feature type="domain" description="IrrE N-terminal-like" evidence="1">
    <location>
        <begin position="167"/>
        <end position="296"/>
    </location>
</feature>
<gene>
    <name evidence="2" type="ORF">DLJ54_05680</name>
</gene>
<evidence type="ECO:0000259" key="1">
    <source>
        <dbReference type="Pfam" id="PF06114"/>
    </source>
</evidence>
<dbReference type="EMBL" id="QHCV01000047">
    <property type="protein sequence ID" value="RAV31948.1"/>
    <property type="molecule type" value="Genomic_DNA"/>
</dbReference>
<comment type="caution">
    <text evidence="2">The sequence shown here is derived from an EMBL/GenBank/DDBJ whole genome shotgun (WGS) entry which is preliminary data.</text>
</comment>
<keyword evidence="2" id="KW-0238">DNA-binding</keyword>
<dbReference type="AlphaFoldDB" id="A0A364V5Q2"/>
<accession>A0A364V5Q2</accession>
<dbReference type="InterPro" id="IPR052345">
    <property type="entry name" value="Rad_response_metalloprotease"/>
</dbReference>
<dbReference type="Pfam" id="PF06114">
    <property type="entry name" value="Peptidase_M78"/>
    <property type="match status" value="1"/>
</dbReference>
<dbReference type="PANTHER" id="PTHR43236">
    <property type="entry name" value="ANTITOXIN HIGA1"/>
    <property type="match status" value="1"/>
</dbReference>
<dbReference type="PANTHER" id="PTHR43236:SF2">
    <property type="entry name" value="BLL0069 PROTEIN"/>
    <property type="match status" value="1"/>
</dbReference>
<sequence length="385" mass="42955">MTGVRVDVQPGVLKWAVHRAGWDETTVERKAPDFESWVDGQKKPTFRQIEKFARDTHTPFGLLFLSEPPVDRLPIPDMRTIGNQQIREPSADLLETVLICQRRQDWYRDYAKDRGMGEVQIVGSAAHGSDVLDTAASIRDDLRFGVEQRKSFSGWEEALRHLLDAADQLGVLVMVNGVVGSDSSRKLDVDEFRGFALADPVAPLIFINGADTKAAQIFTVIHELAHIWLGSSAVSDASPSLGSDTGEERWCNCIAAEVLVPLDHLATTYSGTPGDEELERLAKIYRVSTLVVLRRIYDLGGMPFELFQDRYATVYGRLMDILRRKKAKGGGNFYSTQRRRLSPTFASAVFTSTLSGETSFRDGYQLLGVRSHETFMKLGEQSEGH</sequence>
<protein>
    <submittedName>
        <fullName evidence="2">DNA-binding protein</fullName>
    </submittedName>
</protein>
<evidence type="ECO:0000313" key="2">
    <source>
        <dbReference type="EMBL" id="RAV31948.1"/>
    </source>
</evidence>
<name>A0A364V5Q2_9CORY</name>
<keyword evidence="3" id="KW-1185">Reference proteome</keyword>
<organism evidence="2 3">
    <name type="scientific">Corynebacterium heidelbergense</name>
    <dbReference type="NCBI Taxonomy" id="2055947"/>
    <lineage>
        <taxon>Bacteria</taxon>
        <taxon>Bacillati</taxon>
        <taxon>Actinomycetota</taxon>
        <taxon>Actinomycetes</taxon>
        <taxon>Mycobacteriales</taxon>
        <taxon>Corynebacteriaceae</taxon>
        <taxon>Corynebacterium</taxon>
    </lineage>
</organism>
<dbReference type="InterPro" id="IPR010359">
    <property type="entry name" value="IrrE_HExxH"/>
</dbReference>
<proteinExistence type="predicted"/>
<evidence type="ECO:0000313" key="3">
    <source>
        <dbReference type="Proteomes" id="UP000251577"/>
    </source>
</evidence>
<dbReference type="Gene3D" id="1.10.10.2910">
    <property type="match status" value="1"/>
</dbReference>
<dbReference type="GO" id="GO:0003677">
    <property type="term" value="F:DNA binding"/>
    <property type="evidence" value="ECO:0007669"/>
    <property type="project" value="UniProtKB-KW"/>
</dbReference>
<reference evidence="2 3" key="1">
    <citation type="journal article" date="2018" name="Syst. Appl. Microbiol.">
        <title>Corynebacterium heidelbergense sp. nov., isolated from the preen glands of Egyptian geese (Alopochen aegyptiacus).</title>
        <authorList>
            <person name="Braun M.S."/>
            <person name="Wang E."/>
            <person name="Zimmermann S."/>
            <person name="Wink M."/>
        </authorList>
    </citation>
    <scope>NUCLEOTIDE SEQUENCE [LARGE SCALE GENOMIC DNA]</scope>
    <source>
        <strain evidence="2 3">647</strain>
    </source>
</reference>